<reference evidence="19 20" key="1">
    <citation type="submission" date="2024-02" db="EMBL/GenBank/DDBJ databases">
        <title>First draft genome assembly of two strains of Seiridium cardinale.</title>
        <authorList>
            <person name="Emiliani G."/>
            <person name="Scali E."/>
        </authorList>
    </citation>
    <scope>NUCLEOTIDE SEQUENCE [LARGE SCALE GENOMIC DNA]</scope>
    <source>
        <strain evidence="19 20">BM-138-000479</strain>
    </source>
</reference>
<dbReference type="PANTHER" id="PTHR33048">
    <property type="entry name" value="PTH11-LIKE INTEGRAL MEMBRANE PROTEIN (AFU_ORTHOLOGUE AFUA_5G11245)"/>
    <property type="match status" value="1"/>
</dbReference>
<feature type="domain" description="CFEM" evidence="18">
    <location>
        <begin position="1"/>
        <end position="99"/>
    </location>
</feature>
<keyword evidence="14" id="KW-0479">Metal-binding</keyword>
<dbReference type="PROSITE" id="PS52012">
    <property type="entry name" value="CFEM"/>
    <property type="match status" value="1"/>
</dbReference>
<gene>
    <name evidence="19" type="ORF">SCAR479_09201</name>
</gene>
<feature type="chain" id="PRO_5045404173" description="CFEM domain-containing protein" evidence="17">
    <location>
        <begin position="20"/>
        <end position="437"/>
    </location>
</feature>
<organism evidence="19 20">
    <name type="scientific">Seiridium cardinale</name>
    <dbReference type="NCBI Taxonomy" id="138064"/>
    <lineage>
        <taxon>Eukaryota</taxon>
        <taxon>Fungi</taxon>
        <taxon>Dikarya</taxon>
        <taxon>Ascomycota</taxon>
        <taxon>Pezizomycotina</taxon>
        <taxon>Sordariomycetes</taxon>
        <taxon>Xylariomycetidae</taxon>
        <taxon>Amphisphaeriales</taxon>
        <taxon>Sporocadaceae</taxon>
        <taxon>Seiridium</taxon>
    </lineage>
</organism>
<evidence type="ECO:0000256" key="6">
    <source>
        <dbReference type="ARBA" id="ARBA00022622"/>
    </source>
</evidence>
<keyword evidence="9 16" id="KW-1133">Transmembrane helix</keyword>
<feature type="disulfide bond" evidence="14">
    <location>
        <begin position="30"/>
        <end position="37"/>
    </location>
</feature>
<evidence type="ECO:0000259" key="18">
    <source>
        <dbReference type="PROSITE" id="PS52012"/>
    </source>
</evidence>
<keyword evidence="11 14" id="KW-1015">Disulfide bond</keyword>
<feature type="transmembrane region" description="Helical" evidence="16">
    <location>
        <begin position="315"/>
        <end position="335"/>
    </location>
</feature>
<evidence type="ECO:0000256" key="1">
    <source>
        <dbReference type="ARBA" id="ARBA00004141"/>
    </source>
</evidence>
<keyword evidence="7 16" id="KW-0812">Transmembrane</keyword>
<evidence type="ECO:0000256" key="13">
    <source>
        <dbReference type="ARBA" id="ARBA00038359"/>
    </source>
</evidence>
<feature type="binding site" description="axial binding residue" evidence="14">
    <location>
        <position position="34"/>
    </location>
    <ligand>
        <name>heme</name>
        <dbReference type="ChEBI" id="CHEBI:30413"/>
    </ligand>
    <ligandPart>
        <name>Fe</name>
        <dbReference type="ChEBI" id="CHEBI:18248"/>
    </ligandPart>
</feature>
<name>A0ABR2XJU7_9PEZI</name>
<comment type="subcellular location">
    <subcellularLocation>
        <location evidence="2">Membrane</location>
        <topology evidence="2">Lipid-anchor</topology>
        <topology evidence="2">GPI-anchor</topology>
    </subcellularLocation>
    <subcellularLocation>
        <location evidence="1">Membrane</location>
        <topology evidence="1">Multi-pass membrane protein</topology>
    </subcellularLocation>
    <subcellularLocation>
        <location evidence="3">Secreted</location>
    </subcellularLocation>
</comment>
<evidence type="ECO:0000256" key="14">
    <source>
        <dbReference type="PROSITE-ProRule" id="PRU01356"/>
    </source>
</evidence>
<dbReference type="InterPro" id="IPR052337">
    <property type="entry name" value="SAT4-like"/>
</dbReference>
<feature type="disulfide bond" evidence="14">
    <location>
        <begin position="20"/>
        <end position="51"/>
    </location>
</feature>
<evidence type="ECO:0000256" key="2">
    <source>
        <dbReference type="ARBA" id="ARBA00004589"/>
    </source>
</evidence>
<dbReference type="SMART" id="SM00747">
    <property type="entry name" value="CFEM"/>
    <property type="match status" value="1"/>
</dbReference>
<evidence type="ECO:0000256" key="5">
    <source>
        <dbReference type="ARBA" id="ARBA00022525"/>
    </source>
</evidence>
<dbReference type="Proteomes" id="UP001465668">
    <property type="component" value="Unassembled WGS sequence"/>
</dbReference>
<protein>
    <recommendedName>
        <fullName evidence="18">CFEM domain-containing protein</fullName>
    </recommendedName>
</protein>
<evidence type="ECO:0000256" key="12">
    <source>
        <dbReference type="ARBA" id="ARBA00023288"/>
    </source>
</evidence>
<feature type="disulfide bond" evidence="14">
    <location>
        <begin position="39"/>
        <end position="72"/>
    </location>
</feature>
<keyword evidence="14" id="KW-0408">Iron</keyword>
<evidence type="ECO:0000313" key="19">
    <source>
        <dbReference type="EMBL" id="KAK9774087.1"/>
    </source>
</evidence>
<comment type="caution">
    <text evidence="19">The sequence shown here is derived from an EMBL/GenBank/DDBJ whole genome shotgun (WGS) entry which is preliminary data.</text>
</comment>
<feature type="signal peptide" evidence="17">
    <location>
        <begin position="1"/>
        <end position="19"/>
    </location>
</feature>
<dbReference type="InterPro" id="IPR049326">
    <property type="entry name" value="Rhodopsin_dom_fungi"/>
</dbReference>
<comment type="similarity">
    <text evidence="13">Belongs to the SAT4 family.</text>
</comment>
<sequence>MSASAVAVLMDGLPSCALTCLVTAIGHSTCTIADVSCQCRNQALNAEVETCVLNHCTIPEALQTKNITQTACGAPIRYEAGSYLPVSVTFMSIVSILVLTRLAFKKFVSIGGICPDDWFVFAAWLTCIASTVLNHDLIMPNGLGRDMWTLSTETVSKFLLGFWIMELCYFLEVSLTKLSMIAFYARIFPGQVVRRTLLGTAVFVALFGTVFVLAAIFQCTPVDYFWGQLRGEQGKCVNVGALAWSHAAINIALDVWLLAVPLSQLRQLQMSLGKKLGVAAMFFVGSFVTIVSIVRLTSLIRMENSTNLTWDYFDVLLWSTVEVMVGIICTCMPVLRLMFVRVARHLGTTISQRYAHGSQDSSLESGSNGRSGSTAGILSGQDEKPLPSLPSPRLGNSIEIGPGRSYIHWTDTSQVSRPSMAEQVYLDRNTQSRKLYV</sequence>
<evidence type="ECO:0000256" key="15">
    <source>
        <dbReference type="SAM" id="MobiDB-lite"/>
    </source>
</evidence>
<evidence type="ECO:0000256" key="11">
    <source>
        <dbReference type="ARBA" id="ARBA00023157"/>
    </source>
</evidence>
<keyword evidence="5" id="KW-0964">Secreted</keyword>
<keyword evidence="6" id="KW-0336">GPI-anchor</keyword>
<accession>A0ABR2XJU7</accession>
<feature type="transmembrane region" description="Helical" evidence="16">
    <location>
        <begin position="237"/>
        <end position="260"/>
    </location>
</feature>
<keyword evidence="10 16" id="KW-0472">Membrane</keyword>
<dbReference type="Pfam" id="PF20684">
    <property type="entry name" value="Fung_rhodopsin"/>
    <property type="match status" value="1"/>
</dbReference>
<evidence type="ECO:0000313" key="20">
    <source>
        <dbReference type="Proteomes" id="UP001465668"/>
    </source>
</evidence>
<evidence type="ECO:0000256" key="17">
    <source>
        <dbReference type="SAM" id="SignalP"/>
    </source>
</evidence>
<keyword evidence="14" id="KW-0349">Heme</keyword>
<evidence type="ECO:0000256" key="4">
    <source>
        <dbReference type="ARBA" id="ARBA00010031"/>
    </source>
</evidence>
<feature type="transmembrane region" description="Helical" evidence="16">
    <location>
        <begin position="272"/>
        <end position="295"/>
    </location>
</feature>
<evidence type="ECO:0000256" key="3">
    <source>
        <dbReference type="ARBA" id="ARBA00004613"/>
    </source>
</evidence>
<keyword evidence="20" id="KW-1185">Reference proteome</keyword>
<feature type="transmembrane region" description="Helical" evidence="16">
    <location>
        <begin position="116"/>
        <end position="138"/>
    </location>
</feature>
<keyword evidence="8 17" id="KW-0732">Signal</keyword>
<feature type="transmembrane region" description="Helical" evidence="16">
    <location>
        <begin position="197"/>
        <end position="217"/>
    </location>
</feature>
<keyword evidence="6" id="KW-0325">Glycoprotein</keyword>
<feature type="disulfide bond" evidence="14">
    <location>
        <begin position="16"/>
        <end position="56"/>
    </location>
</feature>
<feature type="transmembrane region" description="Helical" evidence="16">
    <location>
        <begin position="158"/>
        <end position="185"/>
    </location>
</feature>
<dbReference type="EMBL" id="JARVKM010000044">
    <property type="protein sequence ID" value="KAK9774087.1"/>
    <property type="molecule type" value="Genomic_DNA"/>
</dbReference>
<evidence type="ECO:0000256" key="7">
    <source>
        <dbReference type="ARBA" id="ARBA00022692"/>
    </source>
</evidence>
<dbReference type="PANTHER" id="PTHR33048:SF143">
    <property type="entry name" value="EXTRACELLULAR MEMBRANE PROTEIN CFEM DOMAIN-CONTAINING PROTEIN-RELATED"/>
    <property type="match status" value="1"/>
</dbReference>
<feature type="compositionally biased region" description="Polar residues" evidence="15">
    <location>
        <begin position="357"/>
        <end position="376"/>
    </location>
</feature>
<proteinExistence type="inferred from homology"/>
<evidence type="ECO:0000256" key="10">
    <source>
        <dbReference type="ARBA" id="ARBA00023136"/>
    </source>
</evidence>
<feature type="region of interest" description="Disordered" evidence="15">
    <location>
        <begin position="357"/>
        <end position="394"/>
    </location>
</feature>
<evidence type="ECO:0000256" key="8">
    <source>
        <dbReference type="ARBA" id="ARBA00022729"/>
    </source>
</evidence>
<feature type="transmembrane region" description="Helical" evidence="16">
    <location>
        <begin position="83"/>
        <end position="104"/>
    </location>
</feature>
<comment type="similarity">
    <text evidence="4">Belongs to the RBT5 family.</text>
</comment>
<keyword evidence="12" id="KW-0449">Lipoprotein</keyword>
<dbReference type="InterPro" id="IPR008427">
    <property type="entry name" value="Extracellular_membr_CFEM_dom"/>
</dbReference>
<evidence type="ECO:0000256" key="9">
    <source>
        <dbReference type="ARBA" id="ARBA00022989"/>
    </source>
</evidence>
<evidence type="ECO:0000256" key="16">
    <source>
        <dbReference type="SAM" id="Phobius"/>
    </source>
</evidence>
<dbReference type="Pfam" id="PF05730">
    <property type="entry name" value="CFEM"/>
    <property type="match status" value="1"/>
</dbReference>